<dbReference type="CDD" id="cd07377">
    <property type="entry name" value="WHTH_GntR"/>
    <property type="match status" value="1"/>
</dbReference>
<reference evidence="7 8" key="1">
    <citation type="submission" date="2021-10" db="EMBL/GenBank/DDBJ databases">
        <title>Lutispora strain m25 sp. nov., a thermophilic, non-spore-forming bacterium isolated from a lab-scale methanogenic bioreactor digesting anaerobic sludge.</title>
        <authorList>
            <person name="El Houari A."/>
            <person name="Mcdonald J."/>
        </authorList>
    </citation>
    <scope>NUCLEOTIDE SEQUENCE [LARGE SCALE GENOMIC DNA]</scope>
    <source>
        <strain evidence="8">m25</strain>
    </source>
</reference>
<evidence type="ECO:0000313" key="8">
    <source>
        <dbReference type="Proteomes" id="UP001651880"/>
    </source>
</evidence>
<dbReference type="Gene3D" id="3.90.1150.10">
    <property type="entry name" value="Aspartate Aminotransferase, domain 1"/>
    <property type="match status" value="1"/>
</dbReference>
<keyword evidence="3" id="KW-0805">Transcription regulation</keyword>
<dbReference type="RefSeq" id="WP_255227138.1">
    <property type="nucleotide sequence ID" value="NZ_JAJEKE010000006.1"/>
</dbReference>
<evidence type="ECO:0000256" key="3">
    <source>
        <dbReference type="ARBA" id="ARBA00023015"/>
    </source>
</evidence>
<keyword evidence="2" id="KW-0663">Pyridoxal phosphate</keyword>
<dbReference type="Gene3D" id="1.10.10.10">
    <property type="entry name" value="Winged helix-like DNA-binding domain superfamily/Winged helix DNA-binding domain"/>
    <property type="match status" value="1"/>
</dbReference>
<dbReference type="SUPFAM" id="SSF53383">
    <property type="entry name" value="PLP-dependent transferases"/>
    <property type="match status" value="1"/>
</dbReference>
<dbReference type="InterPro" id="IPR051446">
    <property type="entry name" value="HTH_trans_reg/aminotransferase"/>
</dbReference>
<keyword evidence="7" id="KW-0808">Transferase</keyword>
<dbReference type="InterPro" id="IPR036390">
    <property type="entry name" value="WH_DNA-bd_sf"/>
</dbReference>
<dbReference type="Pfam" id="PF00155">
    <property type="entry name" value="Aminotran_1_2"/>
    <property type="match status" value="1"/>
</dbReference>
<evidence type="ECO:0000256" key="2">
    <source>
        <dbReference type="ARBA" id="ARBA00022898"/>
    </source>
</evidence>
<evidence type="ECO:0000256" key="1">
    <source>
        <dbReference type="ARBA" id="ARBA00005384"/>
    </source>
</evidence>
<dbReference type="InterPro" id="IPR036388">
    <property type="entry name" value="WH-like_DNA-bd_sf"/>
</dbReference>
<dbReference type="Pfam" id="PF00392">
    <property type="entry name" value="GntR"/>
    <property type="match status" value="1"/>
</dbReference>
<keyword evidence="8" id="KW-1185">Reference proteome</keyword>
<keyword evidence="4" id="KW-0238">DNA-binding</keyword>
<dbReference type="PANTHER" id="PTHR46577:SF2">
    <property type="entry name" value="TRANSCRIPTIONAL REGULATORY PROTEIN"/>
    <property type="match status" value="1"/>
</dbReference>
<dbReference type="PANTHER" id="PTHR46577">
    <property type="entry name" value="HTH-TYPE TRANSCRIPTIONAL REGULATORY PROTEIN GABR"/>
    <property type="match status" value="1"/>
</dbReference>
<dbReference type="InterPro" id="IPR015422">
    <property type="entry name" value="PyrdxlP-dep_Trfase_small"/>
</dbReference>
<dbReference type="InterPro" id="IPR000524">
    <property type="entry name" value="Tscrpt_reg_HTH_GntR"/>
</dbReference>
<proteinExistence type="inferred from homology"/>
<dbReference type="PROSITE" id="PS50949">
    <property type="entry name" value="HTH_GNTR"/>
    <property type="match status" value="1"/>
</dbReference>
<dbReference type="InterPro" id="IPR015424">
    <property type="entry name" value="PyrdxlP-dep_Trfase"/>
</dbReference>
<dbReference type="CDD" id="cd00609">
    <property type="entry name" value="AAT_like"/>
    <property type="match status" value="1"/>
</dbReference>
<accession>A0ABT1NGA0</accession>
<dbReference type="SUPFAM" id="SSF46785">
    <property type="entry name" value="Winged helix' DNA-binding domain"/>
    <property type="match status" value="1"/>
</dbReference>
<evidence type="ECO:0000256" key="5">
    <source>
        <dbReference type="ARBA" id="ARBA00023163"/>
    </source>
</evidence>
<keyword evidence="5" id="KW-0804">Transcription</keyword>
<dbReference type="InterPro" id="IPR004839">
    <property type="entry name" value="Aminotransferase_I/II_large"/>
</dbReference>
<dbReference type="SMART" id="SM00345">
    <property type="entry name" value="HTH_GNTR"/>
    <property type="match status" value="1"/>
</dbReference>
<gene>
    <name evidence="7" type="ORF">LJD61_08665</name>
</gene>
<comment type="similarity">
    <text evidence="1">In the C-terminal section; belongs to the class-I pyridoxal-phosphate-dependent aminotransferase family.</text>
</comment>
<dbReference type="PRINTS" id="PR00035">
    <property type="entry name" value="HTHGNTR"/>
</dbReference>
<evidence type="ECO:0000256" key="4">
    <source>
        <dbReference type="ARBA" id="ARBA00023125"/>
    </source>
</evidence>
<organism evidence="7 8">
    <name type="scientific">Lutispora saccharofermentans</name>
    <dbReference type="NCBI Taxonomy" id="3024236"/>
    <lineage>
        <taxon>Bacteria</taxon>
        <taxon>Bacillati</taxon>
        <taxon>Bacillota</taxon>
        <taxon>Clostridia</taxon>
        <taxon>Lutisporales</taxon>
        <taxon>Lutisporaceae</taxon>
        <taxon>Lutispora</taxon>
    </lineage>
</organism>
<evidence type="ECO:0000313" key="7">
    <source>
        <dbReference type="EMBL" id="MCQ1529624.1"/>
    </source>
</evidence>
<dbReference type="GO" id="GO:0008483">
    <property type="term" value="F:transaminase activity"/>
    <property type="evidence" value="ECO:0007669"/>
    <property type="project" value="UniProtKB-KW"/>
</dbReference>
<comment type="caution">
    <text evidence="7">The sequence shown here is derived from an EMBL/GenBank/DDBJ whole genome shotgun (WGS) entry which is preliminary data.</text>
</comment>
<sequence length="483" mass="54909">MSVSENWMPDKSSGIPLYQQIKDYIRYKISNGHWAIGTRIPTQREFARMFDVNRSTIVTAIDELIAEGLLEGKTKGGTIVKNNTWSLLSKTPPPDWLSYVRSGTHQPNFSTVQQINRYEFEPEIIRLGTGELSPELFPKKMMDLVTGSFSKSVKSLGYEEPKGSYELRREVSSYLNTLGINASPSQILIVSGALQALHLISVGILYKGSTILTENPSYIYSINVFQSAGMKLYGIPMDEESIQINKIIRCRRQTNAAILYAIPSFQNPTGVCMKDERRKKLLGICEDERLPIIEDDAYRELYIDKEAPRPLKSMDNKDLVLFLGSMSKSLCPGLRIGWVVGQEAVIERLADIKMQTDYGSSSLSQRAAAEWLSSGLYFDHLVRIRKELKIRRDIALDILNQYFSDIAEWKKPEGGFYIWLCLKKPLSLQKLFNNCLKKGILINPGNVYQHMSNQHIRISYSYASHEDLKHGLVVLSQAIRELY</sequence>
<dbReference type="Gene3D" id="3.40.640.10">
    <property type="entry name" value="Type I PLP-dependent aspartate aminotransferase-like (Major domain)"/>
    <property type="match status" value="1"/>
</dbReference>
<keyword evidence="7" id="KW-0032">Aminotransferase</keyword>
<dbReference type="InterPro" id="IPR015421">
    <property type="entry name" value="PyrdxlP-dep_Trfase_major"/>
</dbReference>
<dbReference type="Proteomes" id="UP001651880">
    <property type="component" value="Unassembled WGS sequence"/>
</dbReference>
<name>A0ABT1NGA0_9FIRM</name>
<feature type="domain" description="HTH gntR-type" evidence="6">
    <location>
        <begin position="15"/>
        <end position="83"/>
    </location>
</feature>
<evidence type="ECO:0000259" key="6">
    <source>
        <dbReference type="PROSITE" id="PS50949"/>
    </source>
</evidence>
<dbReference type="EMBL" id="JAJEKE010000006">
    <property type="protein sequence ID" value="MCQ1529624.1"/>
    <property type="molecule type" value="Genomic_DNA"/>
</dbReference>
<protein>
    <submittedName>
        <fullName evidence="7">PLP-dependent aminotransferase family protein</fullName>
    </submittedName>
</protein>